<comment type="caution">
    <text evidence="2">The sequence shown here is derived from an EMBL/GenBank/DDBJ whole genome shotgun (WGS) entry which is preliminary data.</text>
</comment>
<evidence type="ECO:0000313" key="3">
    <source>
        <dbReference type="Proteomes" id="UP000504714"/>
    </source>
</evidence>
<proteinExistence type="predicted"/>
<organism evidence="2 3">
    <name type="scientific">Candidatus Regiella insecticola</name>
    <dbReference type="NCBI Taxonomy" id="138073"/>
    <lineage>
        <taxon>Bacteria</taxon>
        <taxon>Pseudomonadati</taxon>
        <taxon>Pseudomonadota</taxon>
        <taxon>Gammaproteobacteria</taxon>
        <taxon>Enterobacterales</taxon>
        <taxon>Enterobacteriaceae</taxon>
        <taxon>aphid secondary symbionts</taxon>
        <taxon>Candidatus Regiella</taxon>
    </lineage>
</organism>
<accession>A0A6L2ZL65</accession>
<evidence type="ECO:0000313" key="2">
    <source>
        <dbReference type="EMBL" id="GFN45289.1"/>
    </source>
</evidence>
<reference evidence="2 3" key="1">
    <citation type="submission" date="2020-06" db="EMBL/GenBank/DDBJ databases">
        <title>The genome sequence of Candidatus Regiella insecticola strain Tut.</title>
        <authorList>
            <person name="Nikoh N."/>
            <person name="Tsuchida T."/>
            <person name="Koga R."/>
            <person name="Oshima K."/>
            <person name="Hattori M."/>
            <person name="Fukatsu T."/>
        </authorList>
    </citation>
    <scope>NUCLEOTIDE SEQUENCE [LARGE SCALE GENOMIC DNA]</scope>
    <source>
        <strain evidence="2 3">Tut</strain>
    </source>
</reference>
<evidence type="ECO:0000256" key="1">
    <source>
        <dbReference type="SAM" id="Coils"/>
    </source>
</evidence>
<sequence>MRSGKNTKSARESAGILTLNRLLTIRARREQSLRRSIAEHCNEQLELEARIERSRTERQKLCQQLRELNQWCGLLAPREFSEQKNQLHLIYQQERSQQAQLTQYLEENKQLAIKVEALRTLLQRNLLEQEKLRILIKDESSRY</sequence>
<dbReference type="EMBL" id="BLXO01000001">
    <property type="protein sequence ID" value="GFN45289.1"/>
    <property type="molecule type" value="Genomic_DNA"/>
</dbReference>
<keyword evidence="1" id="KW-0175">Coiled coil</keyword>
<gene>
    <name evidence="2" type="ORF">RINTU1_03640</name>
</gene>
<dbReference type="Proteomes" id="UP000504714">
    <property type="component" value="Unassembled WGS sequence"/>
</dbReference>
<name>A0A6L2ZL65_9ENTR</name>
<dbReference type="AlphaFoldDB" id="A0A6L2ZL65"/>
<feature type="coiled-coil region" evidence="1">
    <location>
        <begin position="37"/>
        <end position="64"/>
    </location>
</feature>
<protein>
    <submittedName>
        <fullName evidence="2">Type III secretion protein</fullName>
    </submittedName>
</protein>